<sequence>MLCFPFGIALALLAAVLGAQGQTVTWCDDLTSICFQRFYDEGVQTGWGYTFPDVDPNGGVPDEFIGIYTGPETAGWIGASLGGGMTQNPLIVAWLNEGKAMAGVRRTEQYGPPGPYHEGPVLTILGSSGITASGEQRIVFRCQNCTKWEGGSTGVNLEGGAPFGFAMHGTIKPLIPDNEDSPVYQHSYAGIYVMDVPAAKTGRYYDVLEKLQGLPPLPLPGTEPEPTPTTTTTTPPGPTTTTTTTTTPPGPTPTIPAGSCPGASAPVYGVNVANGWSATAVLGRLSRPRSIAIDTRGNLLVLEGGKGVTAHTVDANGCVTSSTLVIDDPTLNHGMDLTPSGNKIIATSSDEAWIWDYQPSNNTAFNRKANNLRVSELFNSFMHNPGHVSRTVWVSKKYPDYVLVSVGSNANIDLPSFEARSGRAQIRAFDLRALPTNGLPYTSGAVMGYGLRNDVGITEDRNGIIHSVENSLDNAYRVVDGNRTDVHTNNPAEKVYRLGDPRSPGGIFGGYPYCYTVWEGEDFTDSAKGRATGTFVQAPNATMNDAWCDANAVKPIALLPPHTAPLDIKFAPRLERWSLCMPTLHGSWNRSPPQGYKVVVIPGLFSGTGEWSPSVNLASTKTSFTDLLSNKDETQCQTGNVTSNLSLPEDE</sequence>
<evidence type="ECO:0000256" key="2">
    <source>
        <dbReference type="SAM" id="SignalP"/>
    </source>
</evidence>
<evidence type="ECO:0000313" key="5">
    <source>
        <dbReference type="EMBL" id="TEB32814.1"/>
    </source>
</evidence>
<feature type="compositionally biased region" description="Pro residues" evidence="1">
    <location>
        <begin position="215"/>
        <end position="227"/>
    </location>
</feature>
<comment type="caution">
    <text evidence="5">The sequence shown here is derived from an EMBL/GenBank/DDBJ whole genome shotgun (WGS) entry which is preliminary data.</text>
</comment>
<dbReference type="AlphaFoldDB" id="A0A4Y7TFR7"/>
<name>A0A4Y7TFR7_COPMI</name>
<evidence type="ECO:0000313" key="6">
    <source>
        <dbReference type="Proteomes" id="UP000298030"/>
    </source>
</evidence>
<dbReference type="InterPro" id="IPR015920">
    <property type="entry name" value="Cellobiose_DH-like_cyt"/>
</dbReference>
<evidence type="ECO:0000259" key="4">
    <source>
        <dbReference type="Pfam" id="PF22807"/>
    </source>
</evidence>
<reference evidence="5 6" key="1">
    <citation type="journal article" date="2019" name="Nat. Ecol. Evol.">
        <title>Megaphylogeny resolves global patterns of mushroom evolution.</title>
        <authorList>
            <person name="Varga T."/>
            <person name="Krizsan K."/>
            <person name="Foldi C."/>
            <person name="Dima B."/>
            <person name="Sanchez-Garcia M."/>
            <person name="Sanchez-Ramirez S."/>
            <person name="Szollosi G.J."/>
            <person name="Szarkandi J.G."/>
            <person name="Papp V."/>
            <person name="Albert L."/>
            <person name="Andreopoulos W."/>
            <person name="Angelini C."/>
            <person name="Antonin V."/>
            <person name="Barry K.W."/>
            <person name="Bougher N.L."/>
            <person name="Buchanan P."/>
            <person name="Buyck B."/>
            <person name="Bense V."/>
            <person name="Catcheside P."/>
            <person name="Chovatia M."/>
            <person name="Cooper J."/>
            <person name="Damon W."/>
            <person name="Desjardin D."/>
            <person name="Finy P."/>
            <person name="Geml J."/>
            <person name="Haridas S."/>
            <person name="Hughes K."/>
            <person name="Justo A."/>
            <person name="Karasinski D."/>
            <person name="Kautmanova I."/>
            <person name="Kiss B."/>
            <person name="Kocsube S."/>
            <person name="Kotiranta H."/>
            <person name="LaButti K.M."/>
            <person name="Lechner B.E."/>
            <person name="Liimatainen K."/>
            <person name="Lipzen A."/>
            <person name="Lukacs Z."/>
            <person name="Mihaltcheva S."/>
            <person name="Morgado L.N."/>
            <person name="Niskanen T."/>
            <person name="Noordeloos M.E."/>
            <person name="Ohm R.A."/>
            <person name="Ortiz-Santana B."/>
            <person name="Ovrebo C."/>
            <person name="Racz N."/>
            <person name="Riley R."/>
            <person name="Savchenko A."/>
            <person name="Shiryaev A."/>
            <person name="Soop K."/>
            <person name="Spirin V."/>
            <person name="Szebenyi C."/>
            <person name="Tomsovsky M."/>
            <person name="Tulloss R.E."/>
            <person name="Uehling J."/>
            <person name="Grigoriev I.V."/>
            <person name="Vagvolgyi C."/>
            <person name="Papp T."/>
            <person name="Martin F.M."/>
            <person name="Miettinen O."/>
            <person name="Hibbett D.S."/>
            <person name="Nagy L.G."/>
        </authorList>
    </citation>
    <scope>NUCLEOTIDE SEQUENCE [LARGE SCALE GENOMIC DNA]</scope>
    <source>
        <strain evidence="5 6">FP101781</strain>
    </source>
</reference>
<evidence type="ECO:0000256" key="1">
    <source>
        <dbReference type="SAM" id="MobiDB-lite"/>
    </source>
</evidence>
<dbReference type="Proteomes" id="UP000298030">
    <property type="component" value="Unassembled WGS sequence"/>
</dbReference>
<proteinExistence type="predicted"/>
<dbReference type="Pfam" id="PF22807">
    <property type="entry name" value="TrAA12"/>
    <property type="match status" value="1"/>
</dbReference>
<dbReference type="Gene3D" id="2.60.40.1210">
    <property type="entry name" value="Cellobiose dehydrogenase, cytochrome domain"/>
    <property type="match status" value="1"/>
</dbReference>
<feature type="signal peptide" evidence="2">
    <location>
        <begin position="1"/>
        <end position="21"/>
    </location>
</feature>
<organism evidence="5 6">
    <name type="scientific">Coprinellus micaceus</name>
    <name type="common">Glistening ink-cap mushroom</name>
    <name type="synonym">Coprinus micaceus</name>
    <dbReference type="NCBI Taxonomy" id="71717"/>
    <lineage>
        <taxon>Eukaryota</taxon>
        <taxon>Fungi</taxon>
        <taxon>Dikarya</taxon>
        <taxon>Basidiomycota</taxon>
        <taxon>Agaricomycotina</taxon>
        <taxon>Agaricomycetes</taxon>
        <taxon>Agaricomycetidae</taxon>
        <taxon>Agaricales</taxon>
        <taxon>Agaricineae</taxon>
        <taxon>Psathyrellaceae</taxon>
        <taxon>Coprinellus</taxon>
    </lineage>
</organism>
<keyword evidence="2" id="KW-0732">Signal</keyword>
<feature type="domain" description="Pyrroloquinoline quinone-dependent pyranose dehydrogenase beta-propeller" evidence="4">
    <location>
        <begin position="271"/>
        <end position="639"/>
    </location>
</feature>
<dbReference type="OrthoDB" id="507128at2759"/>
<dbReference type="InterPro" id="IPR011041">
    <property type="entry name" value="Quinoprot_gluc/sorb_DH_b-prop"/>
</dbReference>
<dbReference type="PANTHER" id="PTHR47190:SF1">
    <property type="entry name" value="GLUCOSE-METHANOL-CHOLINE OXIDOREDUCTASE N-TERMINAL DOMAIN-CONTAINING PROTEIN"/>
    <property type="match status" value="1"/>
</dbReference>
<dbReference type="SUPFAM" id="SSF50952">
    <property type="entry name" value="Soluble quinoprotein glucose dehydrogenase"/>
    <property type="match status" value="1"/>
</dbReference>
<accession>A0A4Y7TFR7</accession>
<dbReference type="InterPro" id="IPR054539">
    <property type="entry name" value="Beta-prop_PDH"/>
</dbReference>
<dbReference type="PANTHER" id="PTHR47190">
    <property type="entry name" value="DEHYDROGENASE, PUTATIVE-RELATED"/>
    <property type="match status" value="1"/>
</dbReference>
<dbReference type="InterPro" id="IPR011042">
    <property type="entry name" value="6-blade_b-propeller_TolB-like"/>
</dbReference>
<dbReference type="Pfam" id="PF16010">
    <property type="entry name" value="CDH-cyt"/>
    <property type="match status" value="1"/>
</dbReference>
<feature type="chain" id="PRO_5021339869" evidence="2">
    <location>
        <begin position="22"/>
        <end position="651"/>
    </location>
</feature>
<dbReference type="InterPro" id="IPR053208">
    <property type="entry name" value="GMC_Oxidoreductase_CD"/>
</dbReference>
<evidence type="ECO:0000259" key="3">
    <source>
        <dbReference type="Pfam" id="PF16010"/>
    </source>
</evidence>
<dbReference type="EMBL" id="QPFP01000014">
    <property type="protein sequence ID" value="TEB32814.1"/>
    <property type="molecule type" value="Genomic_DNA"/>
</dbReference>
<feature type="region of interest" description="Disordered" evidence="1">
    <location>
        <begin position="214"/>
        <end position="252"/>
    </location>
</feature>
<dbReference type="Gene3D" id="2.120.10.30">
    <property type="entry name" value="TolB, C-terminal domain"/>
    <property type="match status" value="1"/>
</dbReference>
<dbReference type="SUPFAM" id="SSF49344">
    <property type="entry name" value="CBD9-like"/>
    <property type="match status" value="1"/>
</dbReference>
<protein>
    <submittedName>
        <fullName evidence="5">Uncharacterized protein</fullName>
    </submittedName>
</protein>
<feature type="domain" description="Cellobiose dehydrogenase-like cytochrome" evidence="3">
    <location>
        <begin position="26"/>
        <end position="204"/>
    </location>
</feature>
<gene>
    <name evidence="5" type="ORF">FA13DRAFT_1790504</name>
</gene>
<keyword evidence="6" id="KW-1185">Reference proteome</keyword>
<dbReference type="CDD" id="cd09630">
    <property type="entry name" value="CDH_like_cytochrome"/>
    <property type="match status" value="1"/>
</dbReference>
<feature type="compositionally biased region" description="Low complexity" evidence="1">
    <location>
        <begin position="228"/>
        <end position="247"/>
    </location>
</feature>